<name>A0A3L6FA06_MAIZE</name>
<dbReference type="AlphaFoldDB" id="A0A3L6FA06"/>
<dbReference type="Proteomes" id="UP000251960">
    <property type="component" value="Chromosome 3"/>
</dbReference>
<accession>A0A3L6FA06</accession>
<sequence>MQMITLCVDNVEVAECKGVEPCRGAVHRVPMVDVAVEDTEEDKPHKSRAQA</sequence>
<gene>
    <name evidence="1" type="ORF">Zm00014a_027140</name>
</gene>
<dbReference type="EMBL" id="NCVQ01000004">
    <property type="protein sequence ID" value="PWZ29985.1"/>
    <property type="molecule type" value="Genomic_DNA"/>
</dbReference>
<proteinExistence type="predicted"/>
<protein>
    <submittedName>
        <fullName evidence="1">Uncharacterized protein</fullName>
    </submittedName>
</protein>
<organism evidence="1 2">
    <name type="scientific">Zea mays</name>
    <name type="common">Maize</name>
    <dbReference type="NCBI Taxonomy" id="4577"/>
    <lineage>
        <taxon>Eukaryota</taxon>
        <taxon>Viridiplantae</taxon>
        <taxon>Streptophyta</taxon>
        <taxon>Embryophyta</taxon>
        <taxon>Tracheophyta</taxon>
        <taxon>Spermatophyta</taxon>
        <taxon>Magnoliopsida</taxon>
        <taxon>Liliopsida</taxon>
        <taxon>Poales</taxon>
        <taxon>Poaceae</taxon>
        <taxon>PACMAD clade</taxon>
        <taxon>Panicoideae</taxon>
        <taxon>Andropogonodae</taxon>
        <taxon>Andropogoneae</taxon>
        <taxon>Tripsacinae</taxon>
        <taxon>Zea</taxon>
    </lineage>
</organism>
<evidence type="ECO:0000313" key="2">
    <source>
        <dbReference type="Proteomes" id="UP000251960"/>
    </source>
</evidence>
<evidence type="ECO:0000313" key="1">
    <source>
        <dbReference type="EMBL" id="PWZ29985.1"/>
    </source>
</evidence>
<reference evidence="1 2" key="1">
    <citation type="journal article" date="2018" name="Nat. Genet.">
        <title>Extensive intraspecific gene order and gene structural variations between Mo17 and other maize genomes.</title>
        <authorList>
            <person name="Sun S."/>
            <person name="Zhou Y."/>
            <person name="Chen J."/>
            <person name="Shi J."/>
            <person name="Zhao H."/>
            <person name="Zhao H."/>
            <person name="Song W."/>
            <person name="Zhang M."/>
            <person name="Cui Y."/>
            <person name="Dong X."/>
            <person name="Liu H."/>
            <person name="Ma X."/>
            <person name="Jiao Y."/>
            <person name="Wang B."/>
            <person name="Wei X."/>
            <person name="Stein J.C."/>
            <person name="Glaubitz J.C."/>
            <person name="Lu F."/>
            <person name="Yu G."/>
            <person name="Liang C."/>
            <person name="Fengler K."/>
            <person name="Li B."/>
            <person name="Rafalski A."/>
            <person name="Schnable P.S."/>
            <person name="Ware D.H."/>
            <person name="Buckler E.S."/>
            <person name="Lai J."/>
        </authorList>
    </citation>
    <scope>NUCLEOTIDE SEQUENCE [LARGE SCALE GENOMIC DNA]</scope>
    <source>
        <strain evidence="2">cv. Missouri 17</strain>
        <tissue evidence="1">Seedling</tissue>
    </source>
</reference>
<comment type="caution">
    <text evidence="1">The sequence shown here is derived from an EMBL/GenBank/DDBJ whole genome shotgun (WGS) entry which is preliminary data.</text>
</comment>